<evidence type="ECO:0000259" key="2">
    <source>
        <dbReference type="Pfam" id="PF00156"/>
    </source>
</evidence>
<gene>
    <name evidence="3" type="ORF">GO620_011480</name>
</gene>
<dbReference type="SUPFAM" id="SSF53271">
    <property type="entry name" value="PRTase-like"/>
    <property type="match status" value="1"/>
</dbReference>
<dbReference type="Gene3D" id="3.40.50.2020">
    <property type="match status" value="1"/>
</dbReference>
<dbReference type="InterPro" id="IPR000836">
    <property type="entry name" value="PRTase_dom"/>
</dbReference>
<reference evidence="3 4" key="1">
    <citation type="submission" date="2020-12" db="EMBL/GenBank/DDBJ databases">
        <title>HMF7856_wgs.fasta genome submission.</title>
        <authorList>
            <person name="Kang H."/>
            <person name="Kim H."/>
            <person name="Joh K."/>
        </authorList>
    </citation>
    <scope>NUCLEOTIDE SEQUENCE [LARGE SCALE GENOMIC DNA]</scope>
    <source>
        <strain evidence="3 4">HMF7856</strain>
    </source>
</reference>
<dbReference type="PANTHER" id="PTHR47505">
    <property type="entry name" value="DNA UTILIZATION PROTEIN YHGH"/>
    <property type="match status" value="1"/>
</dbReference>
<dbReference type="PANTHER" id="PTHR47505:SF1">
    <property type="entry name" value="DNA UTILIZATION PROTEIN YHGH"/>
    <property type="match status" value="1"/>
</dbReference>
<evidence type="ECO:0000313" key="3">
    <source>
        <dbReference type="EMBL" id="QQL48798.1"/>
    </source>
</evidence>
<dbReference type="KEGG" id="mgik:GO620_011480"/>
<sequence>MLTAVKTLFTDTLSLLFPQLCQACGNNLVGNEDIICTTCLYDLPYTNFHLQADNIVARQFWGKIKLESAYSFLYFTKGGSVQQLMHNFKYHNTPQIGYMLGKLAGKQLAESEVYNTIDFIIPVPLHPSRLRKRGYNQSEYYARGIAEKLNAEVLVSNLIRKKATLTQTHKNRLARFENMRSVFSLKDPAALRGKHVLLVDDIMTTGSTLEACAMPLIEVDGLKLSIATIAYAE</sequence>
<name>A0A6I4HZD7_9SPHI</name>
<feature type="domain" description="Phosphoribosyltransferase" evidence="2">
    <location>
        <begin position="142"/>
        <end position="231"/>
    </location>
</feature>
<dbReference type="Proteomes" id="UP000429232">
    <property type="component" value="Chromosome"/>
</dbReference>
<accession>A0A6I4HZD7</accession>
<evidence type="ECO:0000313" key="4">
    <source>
        <dbReference type="Proteomes" id="UP000429232"/>
    </source>
</evidence>
<proteinExistence type="inferred from homology"/>
<keyword evidence="4" id="KW-1185">Reference proteome</keyword>
<protein>
    <submittedName>
        <fullName evidence="3">ComF family protein</fullName>
    </submittedName>
</protein>
<dbReference type="EMBL" id="CP066775">
    <property type="protein sequence ID" value="QQL48798.1"/>
    <property type="molecule type" value="Genomic_DNA"/>
</dbReference>
<dbReference type="AlphaFoldDB" id="A0A6I4HZD7"/>
<dbReference type="InterPro" id="IPR051910">
    <property type="entry name" value="ComF/GntX_DNA_util-trans"/>
</dbReference>
<dbReference type="Pfam" id="PF00156">
    <property type="entry name" value="Pribosyltran"/>
    <property type="match status" value="1"/>
</dbReference>
<evidence type="ECO:0000256" key="1">
    <source>
        <dbReference type="ARBA" id="ARBA00008007"/>
    </source>
</evidence>
<comment type="similarity">
    <text evidence="1">Belongs to the ComF/GntX family.</text>
</comment>
<dbReference type="InterPro" id="IPR029057">
    <property type="entry name" value="PRTase-like"/>
</dbReference>
<dbReference type="RefSeq" id="WP_157525501.1">
    <property type="nucleotide sequence ID" value="NZ_CP066775.1"/>
</dbReference>
<organism evidence="3 4">
    <name type="scientific">Mucilaginibacter ginkgonis</name>
    <dbReference type="NCBI Taxonomy" id="2682091"/>
    <lineage>
        <taxon>Bacteria</taxon>
        <taxon>Pseudomonadati</taxon>
        <taxon>Bacteroidota</taxon>
        <taxon>Sphingobacteriia</taxon>
        <taxon>Sphingobacteriales</taxon>
        <taxon>Sphingobacteriaceae</taxon>
        <taxon>Mucilaginibacter</taxon>
    </lineage>
</organism>
<dbReference type="CDD" id="cd06223">
    <property type="entry name" value="PRTases_typeI"/>
    <property type="match status" value="1"/>
</dbReference>